<evidence type="ECO:0000259" key="2">
    <source>
        <dbReference type="PROSITE" id="PS50937"/>
    </source>
</evidence>
<keyword evidence="4" id="KW-1185">Reference proteome</keyword>
<dbReference type="PANTHER" id="PTHR30204:SF92">
    <property type="entry name" value="HTH-TYPE TRANSCRIPTIONAL REGULATOR ZNTR"/>
    <property type="match status" value="1"/>
</dbReference>
<dbReference type="KEGG" id="pdh:B9T62_11750"/>
<evidence type="ECO:0000313" key="3">
    <source>
        <dbReference type="EMBL" id="ASA21394.1"/>
    </source>
</evidence>
<dbReference type="InterPro" id="IPR000551">
    <property type="entry name" value="MerR-type_HTH_dom"/>
</dbReference>
<protein>
    <recommendedName>
        <fullName evidence="2">HTH merR-type domain-containing protein</fullName>
    </recommendedName>
</protein>
<dbReference type="RefSeq" id="WP_087915405.1">
    <property type="nucleotide sequence ID" value="NZ_CP021780.1"/>
</dbReference>
<dbReference type="Gene3D" id="1.10.1660.10">
    <property type="match status" value="1"/>
</dbReference>
<sequence>MVLYLRGEMAKAANVNIETLRYYEQHGLLPAPSRSESGYRLYSEEDLTRLTFIHNAKRCGFTLKEIRKALTKSVDAGISITEFTDVIDSKLNSIDLEIGKLEQTKLMLAHLKSDLVAEQKNPGVREVLPQCCSRRCG</sequence>
<dbReference type="OrthoDB" id="9791488at2"/>
<dbReference type="InterPro" id="IPR047057">
    <property type="entry name" value="MerR_fam"/>
</dbReference>
<dbReference type="InterPro" id="IPR009061">
    <property type="entry name" value="DNA-bd_dom_put_sf"/>
</dbReference>
<dbReference type="Proteomes" id="UP000249890">
    <property type="component" value="Chromosome"/>
</dbReference>
<feature type="domain" description="HTH merR-type" evidence="2">
    <location>
        <begin position="7"/>
        <end position="72"/>
    </location>
</feature>
<dbReference type="PROSITE" id="PS50937">
    <property type="entry name" value="HTH_MERR_2"/>
    <property type="match status" value="1"/>
</dbReference>
<gene>
    <name evidence="3" type="ORF">B9T62_11750</name>
</gene>
<organism evidence="3 4">
    <name type="scientific">Paenibacillus donghaensis</name>
    <dbReference type="NCBI Taxonomy" id="414771"/>
    <lineage>
        <taxon>Bacteria</taxon>
        <taxon>Bacillati</taxon>
        <taxon>Bacillota</taxon>
        <taxon>Bacilli</taxon>
        <taxon>Bacillales</taxon>
        <taxon>Paenibacillaceae</taxon>
        <taxon>Paenibacillus</taxon>
    </lineage>
</organism>
<evidence type="ECO:0000256" key="1">
    <source>
        <dbReference type="ARBA" id="ARBA00023125"/>
    </source>
</evidence>
<evidence type="ECO:0000313" key="4">
    <source>
        <dbReference type="Proteomes" id="UP000249890"/>
    </source>
</evidence>
<accession>A0A2Z2K838</accession>
<dbReference type="PRINTS" id="PR00040">
    <property type="entry name" value="HTHMERR"/>
</dbReference>
<dbReference type="SMART" id="SM00422">
    <property type="entry name" value="HTH_MERR"/>
    <property type="match status" value="1"/>
</dbReference>
<dbReference type="Pfam" id="PF13411">
    <property type="entry name" value="MerR_1"/>
    <property type="match status" value="1"/>
</dbReference>
<reference evidence="3 4" key="1">
    <citation type="submission" date="2017-06" db="EMBL/GenBank/DDBJ databases">
        <title>Complete genome sequence of Paenibacillus donghaensis KCTC 13049T isolated from East Sea sediment, South Korea.</title>
        <authorList>
            <person name="Jung B.K."/>
            <person name="Hong S.-J."/>
            <person name="Shin J.-H."/>
        </authorList>
    </citation>
    <scope>NUCLEOTIDE SEQUENCE [LARGE SCALE GENOMIC DNA]</scope>
    <source>
        <strain evidence="3 4">KCTC 13049</strain>
    </source>
</reference>
<keyword evidence="1" id="KW-0238">DNA-binding</keyword>
<dbReference type="EMBL" id="CP021780">
    <property type="protein sequence ID" value="ASA21394.1"/>
    <property type="molecule type" value="Genomic_DNA"/>
</dbReference>
<dbReference type="PANTHER" id="PTHR30204">
    <property type="entry name" value="REDOX-CYCLING DRUG-SENSING TRANSCRIPTIONAL ACTIVATOR SOXR"/>
    <property type="match status" value="1"/>
</dbReference>
<dbReference type="PROSITE" id="PS00552">
    <property type="entry name" value="HTH_MERR_1"/>
    <property type="match status" value="1"/>
</dbReference>
<dbReference type="GO" id="GO:0003677">
    <property type="term" value="F:DNA binding"/>
    <property type="evidence" value="ECO:0007669"/>
    <property type="project" value="UniProtKB-KW"/>
</dbReference>
<dbReference type="AlphaFoldDB" id="A0A2Z2K838"/>
<dbReference type="SUPFAM" id="SSF46955">
    <property type="entry name" value="Putative DNA-binding domain"/>
    <property type="match status" value="1"/>
</dbReference>
<proteinExistence type="predicted"/>
<name>A0A2Z2K838_9BACL</name>
<dbReference type="GO" id="GO:0003700">
    <property type="term" value="F:DNA-binding transcription factor activity"/>
    <property type="evidence" value="ECO:0007669"/>
    <property type="project" value="InterPro"/>
</dbReference>